<dbReference type="RefSeq" id="WP_051254950.1">
    <property type="nucleotide sequence ID" value="NZ_AULJ01000001.1"/>
</dbReference>
<name>A0A0A5GKL4_9BACI</name>
<dbReference type="AlphaFoldDB" id="A0A0A5GKL4"/>
<dbReference type="OrthoDB" id="9811121at2"/>
<dbReference type="CDD" id="cd04301">
    <property type="entry name" value="NAT_SF"/>
    <property type="match status" value="1"/>
</dbReference>
<evidence type="ECO:0000259" key="1">
    <source>
        <dbReference type="PROSITE" id="PS51186"/>
    </source>
</evidence>
<dbReference type="EMBL" id="AVPF01000001">
    <property type="protein sequence ID" value="KGX91773.1"/>
    <property type="molecule type" value="Genomic_DNA"/>
</dbReference>
<dbReference type="SUPFAM" id="SSF55729">
    <property type="entry name" value="Acyl-CoA N-acyltransferases (Nat)"/>
    <property type="match status" value="1"/>
</dbReference>
<dbReference type="GO" id="GO:0016747">
    <property type="term" value="F:acyltransferase activity, transferring groups other than amino-acyl groups"/>
    <property type="evidence" value="ECO:0007669"/>
    <property type="project" value="InterPro"/>
</dbReference>
<keyword evidence="2" id="KW-0378">Hydrolase</keyword>
<keyword evidence="3" id="KW-1185">Reference proteome</keyword>
<dbReference type="PROSITE" id="PS51186">
    <property type="entry name" value="GNAT"/>
    <property type="match status" value="1"/>
</dbReference>
<evidence type="ECO:0000313" key="3">
    <source>
        <dbReference type="Proteomes" id="UP000030403"/>
    </source>
</evidence>
<dbReference type="Pfam" id="PF00583">
    <property type="entry name" value="Acetyltransf_1"/>
    <property type="match status" value="1"/>
</dbReference>
<dbReference type="STRING" id="1385511.GCA_000425225_00146"/>
<reference evidence="2 3" key="1">
    <citation type="submission" date="2013-08" db="EMBL/GenBank/DDBJ databases">
        <authorList>
            <person name="Huang J."/>
            <person name="Wang G."/>
        </authorList>
    </citation>
    <scope>NUCLEOTIDE SEQUENCE [LARGE SCALE GENOMIC DNA]</scope>
    <source>
        <strain evidence="2 3">BH030004</strain>
    </source>
</reference>
<dbReference type="Proteomes" id="UP000030403">
    <property type="component" value="Unassembled WGS sequence"/>
</dbReference>
<feature type="domain" description="N-acetyltransferase" evidence="1">
    <location>
        <begin position="12"/>
        <end position="210"/>
    </location>
</feature>
<accession>A0A0A5GKL4</accession>
<evidence type="ECO:0000313" key="2">
    <source>
        <dbReference type="EMBL" id="KGX91773.1"/>
    </source>
</evidence>
<dbReference type="Gene3D" id="3.40.630.30">
    <property type="match status" value="1"/>
</dbReference>
<organism evidence="2 3">
    <name type="scientific">Pontibacillus marinus BH030004 = DSM 16465</name>
    <dbReference type="NCBI Taxonomy" id="1385511"/>
    <lineage>
        <taxon>Bacteria</taxon>
        <taxon>Bacillati</taxon>
        <taxon>Bacillota</taxon>
        <taxon>Bacilli</taxon>
        <taxon>Bacillales</taxon>
        <taxon>Bacillaceae</taxon>
        <taxon>Pontibacillus</taxon>
    </lineage>
</organism>
<dbReference type="GO" id="GO:0016787">
    <property type="term" value="F:hydrolase activity"/>
    <property type="evidence" value="ECO:0007669"/>
    <property type="project" value="UniProtKB-KW"/>
</dbReference>
<dbReference type="eggNOG" id="COG3153">
    <property type="taxonomic scope" value="Bacteria"/>
</dbReference>
<dbReference type="InterPro" id="IPR016181">
    <property type="entry name" value="Acyl_CoA_acyltransferase"/>
</dbReference>
<protein>
    <submittedName>
        <fullName evidence="2">Hydrolase</fullName>
    </submittedName>
</protein>
<comment type="caution">
    <text evidence="2">The sequence shown here is derived from an EMBL/GenBank/DDBJ whole genome shotgun (WGS) entry which is preliminary data.</text>
</comment>
<dbReference type="InterPro" id="IPR000182">
    <property type="entry name" value="GNAT_dom"/>
</dbReference>
<sequence>MTESILSKSEGLMIRRIQPEDFDQIVELAVMGFGEKVAFEHKHYISQQKQFPEGQICIEENGKVIASSSSLIVNFDDYPDQHSYKMICDEGYIRNHNPNGTHLYGIEVVVHPDHRQKKLAQSLYAARRELCKELGMKSIMIGGRMPYYHKYADQYSALDYANEVIKDNLYDPVLTFQKKNGFVLKDVIHNYIPDDYESKTYATLMEWKNPER</sequence>
<gene>
    <name evidence="2" type="ORF">N783_00545</name>
</gene>
<proteinExistence type="predicted"/>